<dbReference type="RefSeq" id="WP_397090087.1">
    <property type="nucleotide sequence ID" value="NZ_JBITGY010000014.1"/>
</dbReference>
<gene>
    <name evidence="2" type="ORF">ACIBG2_43630</name>
</gene>
<dbReference type="EMBL" id="JBITGY010000014">
    <property type="protein sequence ID" value="MFI6504338.1"/>
    <property type="molecule type" value="Genomic_DNA"/>
</dbReference>
<reference evidence="2 3" key="1">
    <citation type="submission" date="2024-10" db="EMBL/GenBank/DDBJ databases">
        <title>The Natural Products Discovery Center: Release of the First 8490 Sequenced Strains for Exploring Actinobacteria Biosynthetic Diversity.</title>
        <authorList>
            <person name="Kalkreuter E."/>
            <person name="Kautsar S.A."/>
            <person name="Yang D."/>
            <person name="Bader C.D."/>
            <person name="Teijaro C.N."/>
            <person name="Fluegel L."/>
            <person name="Davis C.M."/>
            <person name="Simpson J.R."/>
            <person name="Lauterbach L."/>
            <person name="Steele A.D."/>
            <person name="Gui C."/>
            <person name="Meng S."/>
            <person name="Li G."/>
            <person name="Viehrig K."/>
            <person name="Ye F."/>
            <person name="Su P."/>
            <person name="Kiefer A.F."/>
            <person name="Nichols A."/>
            <person name="Cepeda A.J."/>
            <person name="Yan W."/>
            <person name="Fan B."/>
            <person name="Jiang Y."/>
            <person name="Adhikari A."/>
            <person name="Zheng C.-J."/>
            <person name="Schuster L."/>
            <person name="Cowan T.M."/>
            <person name="Smanski M.J."/>
            <person name="Chevrette M.G."/>
            <person name="De Carvalho L.P.S."/>
            <person name="Shen B."/>
        </authorList>
    </citation>
    <scope>NUCLEOTIDE SEQUENCE [LARGE SCALE GENOMIC DNA]</scope>
    <source>
        <strain evidence="2 3">NPDC050545</strain>
    </source>
</reference>
<evidence type="ECO:0000256" key="1">
    <source>
        <dbReference type="SAM" id="MobiDB-lite"/>
    </source>
</evidence>
<proteinExistence type="predicted"/>
<dbReference type="CDD" id="cd06577">
    <property type="entry name" value="PASTA_pknB"/>
    <property type="match status" value="1"/>
</dbReference>
<comment type="caution">
    <text evidence="2">The sequence shown here is derived from an EMBL/GenBank/DDBJ whole genome shotgun (WGS) entry which is preliminary data.</text>
</comment>
<organism evidence="2 3">
    <name type="scientific">Nonomuraea typhae</name>
    <dbReference type="NCBI Taxonomy" id="2603600"/>
    <lineage>
        <taxon>Bacteria</taxon>
        <taxon>Bacillati</taxon>
        <taxon>Actinomycetota</taxon>
        <taxon>Actinomycetes</taxon>
        <taxon>Streptosporangiales</taxon>
        <taxon>Streptosporangiaceae</taxon>
        <taxon>Nonomuraea</taxon>
    </lineage>
</organism>
<dbReference type="InterPro" id="IPR005543">
    <property type="entry name" value="PASTA_dom"/>
</dbReference>
<protein>
    <submittedName>
        <fullName evidence="2">PASTA domain-containing protein</fullName>
    </submittedName>
</protein>
<dbReference type="Gene3D" id="3.30.10.20">
    <property type="match status" value="1"/>
</dbReference>
<feature type="compositionally biased region" description="Basic and acidic residues" evidence="1">
    <location>
        <begin position="74"/>
        <end position="83"/>
    </location>
</feature>
<name>A0ABW7Z830_9ACTN</name>
<sequence length="93" mass="9894">MSDDVIVPDFRGQQALNAWLAGHDAGVLLQGPDPDGPQPVMDGIVVAQDPAPGVRVARWAPVTVWVRPGPDDDSGVREPRRPEPPVNTLKAEG</sequence>
<accession>A0ABW7Z830</accession>
<evidence type="ECO:0000313" key="3">
    <source>
        <dbReference type="Proteomes" id="UP001612741"/>
    </source>
</evidence>
<evidence type="ECO:0000313" key="2">
    <source>
        <dbReference type="EMBL" id="MFI6504338.1"/>
    </source>
</evidence>
<dbReference type="Proteomes" id="UP001612741">
    <property type="component" value="Unassembled WGS sequence"/>
</dbReference>
<feature type="region of interest" description="Disordered" evidence="1">
    <location>
        <begin position="66"/>
        <end position="93"/>
    </location>
</feature>
<keyword evidence="3" id="KW-1185">Reference proteome</keyword>